<dbReference type="EMBL" id="GISG01087898">
    <property type="protein sequence ID" value="MBA4633718.1"/>
    <property type="molecule type" value="Transcribed_RNA"/>
</dbReference>
<reference evidence="1" key="2">
    <citation type="submission" date="2020-07" db="EMBL/GenBank/DDBJ databases">
        <authorList>
            <person name="Vera ALvarez R."/>
            <person name="Arias-Moreno D.M."/>
            <person name="Jimenez-Jacinto V."/>
            <person name="Jimenez-Bremont J.F."/>
            <person name="Swaminathan K."/>
            <person name="Moose S.P."/>
            <person name="Guerrero-Gonzalez M.L."/>
            <person name="Marino-Ramirez L."/>
            <person name="Landsman D."/>
            <person name="Rodriguez-Kessler M."/>
            <person name="Delgado-Sanchez P."/>
        </authorList>
    </citation>
    <scope>NUCLEOTIDE SEQUENCE</scope>
    <source>
        <tissue evidence="1">Cladode</tissue>
    </source>
</reference>
<dbReference type="EMBL" id="GISG01087897">
    <property type="protein sequence ID" value="MBA4633717.1"/>
    <property type="molecule type" value="Transcribed_RNA"/>
</dbReference>
<evidence type="ECO:0000313" key="1">
    <source>
        <dbReference type="EMBL" id="MBA4633717.1"/>
    </source>
</evidence>
<proteinExistence type="predicted"/>
<accession>A0A7C8Z4K0</accession>
<sequence length="171" mass="18329">MSNPVGTMMLNGSSLGNISIIRFLHSFSHRSSSNPSCIIKRSLSNLMAGVASCFKISVSTLLYRRSRLLIASFSSSLLARSSRFQTTSRTSSLSSPLAAASSILSSTSSSALIKLETNFLAFLTSSSGNLFNRVPISRYSWTFLSSSSSSSWRLLLSSFVLSCCCACQSSS</sequence>
<name>A0A7C8Z4K0_OPUST</name>
<protein>
    <submittedName>
        <fullName evidence="1">Uncharacterized protein</fullName>
    </submittedName>
</protein>
<dbReference type="AlphaFoldDB" id="A0A7C8Z4K0"/>
<organism evidence="1">
    <name type="scientific">Opuntia streptacantha</name>
    <name type="common">Prickly pear cactus</name>
    <name type="synonym">Opuntia cardona</name>
    <dbReference type="NCBI Taxonomy" id="393608"/>
    <lineage>
        <taxon>Eukaryota</taxon>
        <taxon>Viridiplantae</taxon>
        <taxon>Streptophyta</taxon>
        <taxon>Embryophyta</taxon>
        <taxon>Tracheophyta</taxon>
        <taxon>Spermatophyta</taxon>
        <taxon>Magnoliopsida</taxon>
        <taxon>eudicotyledons</taxon>
        <taxon>Gunneridae</taxon>
        <taxon>Pentapetalae</taxon>
        <taxon>Caryophyllales</taxon>
        <taxon>Cactineae</taxon>
        <taxon>Cactaceae</taxon>
        <taxon>Opuntioideae</taxon>
        <taxon>Opuntia</taxon>
    </lineage>
</organism>
<reference evidence="1" key="1">
    <citation type="journal article" date="2013" name="J. Plant Res.">
        <title>Effect of fungi and light on seed germination of three Opuntia species from semiarid lands of central Mexico.</title>
        <authorList>
            <person name="Delgado-Sanchez P."/>
            <person name="Jimenez-Bremont J.F."/>
            <person name="Guerrero-Gonzalez Mde L."/>
            <person name="Flores J."/>
        </authorList>
    </citation>
    <scope>NUCLEOTIDE SEQUENCE</scope>
    <source>
        <tissue evidence="1">Cladode</tissue>
    </source>
</reference>